<evidence type="ECO:0000256" key="1">
    <source>
        <dbReference type="ARBA" id="ARBA00006594"/>
    </source>
</evidence>
<dbReference type="InterPro" id="IPR001091">
    <property type="entry name" value="RM_Methyltransferase"/>
</dbReference>
<dbReference type="Gene3D" id="3.40.50.150">
    <property type="entry name" value="Vaccinia Virus protein VP39"/>
    <property type="match status" value="1"/>
</dbReference>
<dbReference type="CDD" id="cd02440">
    <property type="entry name" value="AdoMet_MTases"/>
    <property type="match status" value="1"/>
</dbReference>
<evidence type="ECO:0000259" key="6">
    <source>
        <dbReference type="Pfam" id="PF01555"/>
    </source>
</evidence>
<evidence type="ECO:0000256" key="2">
    <source>
        <dbReference type="ARBA" id="ARBA00022603"/>
    </source>
</evidence>
<organism evidence="7 8">
    <name type="scientific">Microbacterium esteraromaticum</name>
    <dbReference type="NCBI Taxonomy" id="57043"/>
    <lineage>
        <taxon>Bacteria</taxon>
        <taxon>Bacillati</taxon>
        <taxon>Actinomycetota</taxon>
        <taxon>Actinomycetes</taxon>
        <taxon>Micrococcales</taxon>
        <taxon>Microbacteriaceae</taxon>
        <taxon>Microbacterium</taxon>
    </lineage>
</organism>
<accession>A0A1R4KQZ8</accession>
<keyword evidence="2 7" id="KW-0489">Methyltransferase</keyword>
<dbReference type="EMBL" id="FUKO01000044">
    <property type="protein sequence ID" value="SJN46710.1"/>
    <property type="molecule type" value="Genomic_DNA"/>
</dbReference>
<dbReference type="InterPro" id="IPR002052">
    <property type="entry name" value="DNA_methylase_N6_adenine_CS"/>
</dbReference>
<evidence type="ECO:0000256" key="4">
    <source>
        <dbReference type="RuleBase" id="RU362026"/>
    </source>
</evidence>
<comment type="similarity">
    <text evidence="1 4">Belongs to the N(4)/N(6)-methyltransferase family.</text>
</comment>
<dbReference type="SUPFAM" id="SSF53335">
    <property type="entry name" value="S-adenosyl-L-methionine-dependent methyltransferases"/>
    <property type="match status" value="1"/>
</dbReference>
<dbReference type="AlphaFoldDB" id="A0A1R4KQZ8"/>
<feature type="region of interest" description="Disordered" evidence="5">
    <location>
        <begin position="1"/>
        <end position="38"/>
    </location>
</feature>
<dbReference type="GO" id="GO:0008170">
    <property type="term" value="F:N-methyltransferase activity"/>
    <property type="evidence" value="ECO:0007669"/>
    <property type="project" value="InterPro"/>
</dbReference>
<protein>
    <recommendedName>
        <fullName evidence="4">Methyltransferase</fullName>
        <ecNumber evidence="4">2.1.1.-</ecNumber>
    </recommendedName>
</protein>
<dbReference type="Pfam" id="PF01555">
    <property type="entry name" value="N6_N4_Mtase"/>
    <property type="match status" value="1"/>
</dbReference>
<dbReference type="InterPro" id="IPR002941">
    <property type="entry name" value="DNA_methylase_N4/N6"/>
</dbReference>
<name>A0A1R4KQZ8_9MICO</name>
<proteinExistence type="inferred from homology"/>
<dbReference type="InterPro" id="IPR029063">
    <property type="entry name" value="SAM-dependent_MTases_sf"/>
</dbReference>
<dbReference type="Proteomes" id="UP000196320">
    <property type="component" value="Unassembled WGS sequence"/>
</dbReference>
<reference evidence="7 8" key="1">
    <citation type="submission" date="2017-02" db="EMBL/GenBank/DDBJ databases">
        <authorList>
            <person name="Peterson S.W."/>
        </authorList>
    </citation>
    <scope>NUCLEOTIDE SEQUENCE [LARGE SCALE GENOMIC DNA]</scope>
    <source>
        <strain evidence="7 8">B Mb 05.01</strain>
    </source>
</reference>
<dbReference type="GO" id="GO:0032259">
    <property type="term" value="P:methylation"/>
    <property type="evidence" value="ECO:0007669"/>
    <property type="project" value="UniProtKB-KW"/>
</dbReference>
<dbReference type="PROSITE" id="PS00092">
    <property type="entry name" value="N6_MTASE"/>
    <property type="match status" value="1"/>
</dbReference>
<evidence type="ECO:0000313" key="8">
    <source>
        <dbReference type="Proteomes" id="UP000196320"/>
    </source>
</evidence>
<dbReference type="PRINTS" id="PR00508">
    <property type="entry name" value="S21N4MTFRASE"/>
</dbReference>
<keyword evidence="8" id="KW-1185">Reference proteome</keyword>
<gene>
    <name evidence="7" type="ORF">FM104_15240</name>
</gene>
<keyword evidence="3 7" id="KW-0808">Transferase</keyword>
<dbReference type="GO" id="GO:0003677">
    <property type="term" value="F:DNA binding"/>
    <property type="evidence" value="ECO:0007669"/>
    <property type="project" value="InterPro"/>
</dbReference>
<dbReference type="EC" id="2.1.1.-" evidence="4"/>
<evidence type="ECO:0000313" key="7">
    <source>
        <dbReference type="EMBL" id="SJN46710.1"/>
    </source>
</evidence>
<evidence type="ECO:0000256" key="5">
    <source>
        <dbReference type="SAM" id="MobiDB-lite"/>
    </source>
</evidence>
<feature type="domain" description="DNA methylase N-4/N-6" evidence="6">
    <location>
        <begin position="61"/>
        <end position="323"/>
    </location>
</feature>
<sequence length="336" mass="37097">MIPTPHSARRSAPTRASGARGPSSQRSAEDSDPSEAQRGSVTIIEGDNLAVASTLASGSFALIYLDPPFNTGRTQERQVVTALRAPVALQDAAEPAGGTAVADAESGSEKEIRHGFHGHAYERVRGMLRTYDDRFDDYGDFLMPRLEEAWRLLADDGTLYLHLDYREAHYAKVMMDAVFGRDCFLNELIWAYDYGAKSRRRWPTKHDTILVYVKNPRGYFFDSDAVDREPYMAPGLVTPEKAARGKLPTDVWWHTIVPTAGREKTGYPTQKPEGILRRIVQASSRPGDRVLDLFAGSGTTGAVASALGRDAVLVDSSPEAIRVMRARMPHAEVRPH</sequence>
<evidence type="ECO:0000256" key="3">
    <source>
        <dbReference type="ARBA" id="ARBA00022679"/>
    </source>
</evidence>